<keyword evidence="3 6" id="KW-0378">Hydrolase</keyword>
<comment type="pathway">
    <text evidence="1">Glycan metabolism; L-arabinan degradation.</text>
</comment>
<evidence type="ECO:0000256" key="6">
    <source>
        <dbReference type="RuleBase" id="RU361187"/>
    </source>
</evidence>
<keyword evidence="4 6" id="KW-0326">Glycosidase</keyword>
<dbReference type="OrthoDB" id="9763933at2"/>
<dbReference type="EMBL" id="FOTR01000001">
    <property type="protein sequence ID" value="SFL43649.1"/>
    <property type="molecule type" value="Genomic_DNA"/>
</dbReference>
<dbReference type="InterPro" id="IPR023296">
    <property type="entry name" value="Glyco_hydro_beta-prop_sf"/>
</dbReference>
<name>A0A1I4HN44_9BACI</name>
<evidence type="ECO:0000256" key="2">
    <source>
        <dbReference type="ARBA" id="ARBA00009865"/>
    </source>
</evidence>
<dbReference type="Gene3D" id="2.115.10.20">
    <property type="entry name" value="Glycosyl hydrolase domain, family 43"/>
    <property type="match status" value="1"/>
</dbReference>
<feature type="site" description="Important for catalytic activity, responsible for pKa modulation of the active site Glu and correct orientation of both the proton donor and substrate" evidence="5">
    <location>
        <position position="127"/>
    </location>
</feature>
<dbReference type="STRING" id="334253.SAMN04487943_101542"/>
<dbReference type="PANTHER" id="PTHR43301:SF3">
    <property type="entry name" value="ARABINAN ENDO-1,5-ALPHA-L-ARABINOSIDASE A-RELATED"/>
    <property type="match status" value="1"/>
</dbReference>
<dbReference type="RefSeq" id="WP_091480766.1">
    <property type="nucleotide sequence ID" value="NZ_FOTR01000001.1"/>
</dbReference>
<gene>
    <name evidence="7" type="ORF">SAMN04487943_101542</name>
</gene>
<evidence type="ECO:0000256" key="4">
    <source>
        <dbReference type="ARBA" id="ARBA00023295"/>
    </source>
</evidence>
<evidence type="ECO:0000256" key="3">
    <source>
        <dbReference type="ARBA" id="ARBA00022801"/>
    </source>
</evidence>
<dbReference type="SUPFAM" id="SSF75005">
    <property type="entry name" value="Arabinanase/levansucrase/invertase"/>
    <property type="match status" value="1"/>
</dbReference>
<protein>
    <submittedName>
        <fullName evidence="7">Glycosyl hydrolases family 43</fullName>
    </submittedName>
</protein>
<dbReference type="InterPro" id="IPR050727">
    <property type="entry name" value="GH43_arabinanases"/>
</dbReference>
<dbReference type="GO" id="GO:0004553">
    <property type="term" value="F:hydrolase activity, hydrolyzing O-glycosyl compounds"/>
    <property type="evidence" value="ECO:0007669"/>
    <property type="project" value="InterPro"/>
</dbReference>
<evidence type="ECO:0000313" key="7">
    <source>
        <dbReference type="EMBL" id="SFL43649.1"/>
    </source>
</evidence>
<organism evidence="7 8">
    <name type="scientific">Gracilibacillus orientalis</name>
    <dbReference type="NCBI Taxonomy" id="334253"/>
    <lineage>
        <taxon>Bacteria</taxon>
        <taxon>Bacillati</taxon>
        <taxon>Bacillota</taxon>
        <taxon>Bacilli</taxon>
        <taxon>Bacillales</taxon>
        <taxon>Bacillaceae</taxon>
        <taxon>Gracilibacillus</taxon>
    </lineage>
</organism>
<evidence type="ECO:0000256" key="1">
    <source>
        <dbReference type="ARBA" id="ARBA00004834"/>
    </source>
</evidence>
<comment type="similarity">
    <text evidence="2 6">Belongs to the glycosyl hydrolase 43 family.</text>
</comment>
<proteinExistence type="inferred from homology"/>
<evidence type="ECO:0000256" key="5">
    <source>
        <dbReference type="PIRSR" id="PIRSR606710-2"/>
    </source>
</evidence>
<evidence type="ECO:0000313" key="8">
    <source>
        <dbReference type="Proteomes" id="UP000198565"/>
    </source>
</evidence>
<dbReference type="Pfam" id="PF04616">
    <property type="entry name" value="Glyco_hydro_43"/>
    <property type="match status" value="1"/>
</dbReference>
<dbReference type="InterPro" id="IPR006710">
    <property type="entry name" value="Glyco_hydro_43"/>
</dbReference>
<dbReference type="GO" id="GO:0005975">
    <property type="term" value="P:carbohydrate metabolic process"/>
    <property type="evidence" value="ECO:0007669"/>
    <property type="project" value="InterPro"/>
</dbReference>
<dbReference type="Proteomes" id="UP000198565">
    <property type="component" value="Unassembled WGS sequence"/>
</dbReference>
<sequence length="297" mass="33772">MKVNQEVQIRDPFVFVDREEGKYYLFGSTDKNIWGRGTGFDVWVGEDLEHWEGPYPVFRPNVEFFSEENFWAPEVHEYQGSYYMFATFLLKDSGKRGTAILKSDSLTGPFHPHSDGVVTPNDWFSLDGTLHIDEEGKPWMVFCHEWVQVGDGEICAVRLRDDLKEAVGEPVPLFAASEAPWPTSFHHKTRNTQENYVTDGPYIYRAENGELLMLWASFVDNVYAQGISRSTTGKVTGPWVHEEKPLFASDGGHGMLFHDLAGQLHLTLHSPNKTPNERPIFISMEENAGVIRRGENG</sequence>
<dbReference type="AlphaFoldDB" id="A0A1I4HN44"/>
<dbReference type="PANTHER" id="PTHR43301">
    <property type="entry name" value="ARABINAN ENDO-1,5-ALPHA-L-ARABINOSIDASE"/>
    <property type="match status" value="1"/>
</dbReference>
<keyword evidence="8" id="KW-1185">Reference proteome</keyword>
<reference evidence="8" key="1">
    <citation type="submission" date="2016-10" db="EMBL/GenBank/DDBJ databases">
        <authorList>
            <person name="Varghese N."/>
            <person name="Submissions S."/>
        </authorList>
    </citation>
    <scope>NUCLEOTIDE SEQUENCE [LARGE SCALE GENOMIC DNA]</scope>
    <source>
        <strain evidence="8">CGMCC 1.4250</strain>
    </source>
</reference>
<dbReference type="CDD" id="cd08981">
    <property type="entry name" value="GH43_Bt1873-like"/>
    <property type="match status" value="1"/>
</dbReference>
<accession>A0A1I4HN44</accession>